<dbReference type="Gene3D" id="2.40.50.140">
    <property type="entry name" value="Nucleic acid-binding proteins"/>
    <property type="match status" value="1"/>
</dbReference>
<dbReference type="EMBL" id="NRGR01000019">
    <property type="protein sequence ID" value="PCC38863.1"/>
    <property type="molecule type" value="Genomic_DNA"/>
</dbReference>
<evidence type="ECO:0000256" key="3">
    <source>
        <dbReference type="SAM" id="MobiDB-lite"/>
    </source>
</evidence>
<keyword evidence="1 2" id="KW-0238">DNA-binding</keyword>
<dbReference type="SUPFAM" id="SSF50249">
    <property type="entry name" value="Nucleic acid-binding proteins"/>
    <property type="match status" value="1"/>
</dbReference>
<evidence type="ECO:0000256" key="1">
    <source>
        <dbReference type="ARBA" id="ARBA00023125"/>
    </source>
</evidence>
<feature type="compositionally biased region" description="Low complexity" evidence="3">
    <location>
        <begin position="147"/>
        <end position="162"/>
    </location>
</feature>
<dbReference type="Pfam" id="PF00436">
    <property type="entry name" value="SSB"/>
    <property type="match status" value="1"/>
</dbReference>
<feature type="compositionally biased region" description="Basic and acidic residues" evidence="3">
    <location>
        <begin position="120"/>
        <end position="131"/>
    </location>
</feature>
<dbReference type="Proteomes" id="UP000218598">
    <property type="component" value="Unassembled WGS sequence"/>
</dbReference>
<proteinExistence type="predicted"/>
<comment type="caution">
    <text evidence="4">The sequence shown here is derived from an EMBL/GenBank/DDBJ whole genome shotgun (WGS) entry which is preliminary data.</text>
</comment>
<feature type="region of interest" description="Disordered" evidence="3">
    <location>
        <begin position="120"/>
        <end position="162"/>
    </location>
</feature>
<dbReference type="AlphaFoldDB" id="A0A2A3YHT2"/>
<organism evidence="4 5">
    <name type="scientific">Brachybacterium alimentarium</name>
    <dbReference type="NCBI Taxonomy" id="47845"/>
    <lineage>
        <taxon>Bacteria</taxon>
        <taxon>Bacillati</taxon>
        <taxon>Actinomycetota</taxon>
        <taxon>Actinomycetes</taxon>
        <taxon>Micrococcales</taxon>
        <taxon>Dermabacteraceae</taxon>
        <taxon>Brachybacterium</taxon>
    </lineage>
</organism>
<evidence type="ECO:0000313" key="5">
    <source>
        <dbReference type="Proteomes" id="UP000218598"/>
    </source>
</evidence>
<dbReference type="GO" id="GO:0003697">
    <property type="term" value="F:single-stranded DNA binding"/>
    <property type="evidence" value="ECO:0007669"/>
    <property type="project" value="InterPro"/>
</dbReference>
<evidence type="ECO:0000313" key="4">
    <source>
        <dbReference type="EMBL" id="PCC38863.1"/>
    </source>
</evidence>
<dbReference type="GeneID" id="95327878"/>
<dbReference type="InterPro" id="IPR011344">
    <property type="entry name" value="ssDNA-bd"/>
</dbReference>
<dbReference type="RefSeq" id="WP_096165717.1">
    <property type="nucleotide sequence ID" value="NZ_BAAAIQ010000024.1"/>
</dbReference>
<dbReference type="OrthoDB" id="4427276at2"/>
<feature type="region of interest" description="Disordered" evidence="3">
    <location>
        <begin position="1"/>
        <end position="25"/>
    </location>
</feature>
<dbReference type="InterPro" id="IPR000424">
    <property type="entry name" value="Primosome_PriB/ssb"/>
</dbReference>
<dbReference type="GO" id="GO:0006260">
    <property type="term" value="P:DNA replication"/>
    <property type="evidence" value="ECO:0007669"/>
    <property type="project" value="InterPro"/>
</dbReference>
<dbReference type="PROSITE" id="PS50935">
    <property type="entry name" value="SSB"/>
    <property type="match status" value="1"/>
</dbReference>
<name>A0A2A3YHT2_9MICO</name>
<dbReference type="CDD" id="cd04496">
    <property type="entry name" value="SSB_OBF"/>
    <property type="match status" value="1"/>
</dbReference>
<evidence type="ECO:0000256" key="2">
    <source>
        <dbReference type="PIRNR" id="PIRNR002070"/>
    </source>
</evidence>
<dbReference type="InterPro" id="IPR012340">
    <property type="entry name" value="NA-bd_OB-fold"/>
</dbReference>
<feature type="compositionally biased region" description="Polar residues" evidence="3">
    <location>
        <begin position="1"/>
        <end position="10"/>
    </location>
</feature>
<sequence length="162" mass="17487">MRDIQTTLMGNATADPKSRPQEDGTLSASVRIAVTSRYYDSSKNDFTDRKTEFITVFARRALARNLLSSVKKGNPLVVTGRLGSSEWETEGGVIRHSLTLQAEAIGPDLTFGTATFLRPLKEDDVPDHDPQTGEVQGSGGDEEEESSLAAAQSEGAELEPAF</sequence>
<gene>
    <name evidence="4" type="ORF">CIK66_10895</name>
</gene>
<reference evidence="4 5" key="1">
    <citation type="journal article" date="2017" name="Elife">
        <title>Extensive horizontal gene transfer in cheese-associated bacteria.</title>
        <authorList>
            <person name="Bonham K.S."/>
            <person name="Wolfe B.E."/>
            <person name="Dutton R.J."/>
        </authorList>
    </citation>
    <scope>NUCLEOTIDE SEQUENCE [LARGE SCALE GENOMIC DNA]</scope>
    <source>
        <strain evidence="4 5">341_9</strain>
    </source>
</reference>
<dbReference type="PIRSF" id="PIRSF002070">
    <property type="entry name" value="SSB"/>
    <property type="match status" value="1"/>
</dbReference>
<accession>A0A2A3YHT2</accession>
<protein>
    <recommendedName>
        <fullName evidence="2">Single-stranded DNA-binding protein</fullName>
    </recommendedName>
</protein>
<keyword evidence="5" id="KW-1185">Reference proteome</keyword>